<feature type="binding site" evidence="2">
    <location>
        <position position="343"/>
    </location>
    <ligand>
        <name>L-tryptophan</name>
        <dbReference type="ChEBI" id="CHEBI:57912"/>
    </ligand>
</feature>
<feature type="binding site" evidence="2">
    <location>
        <begin position="16"/>
        <end position="19"/>
    </location>
    <ligand>
        <name>FAD</name>
        <dbReference type="ChEBI" id="CHEBI:57692"/>
    </ligand>
</feature>
<keyword evidence="2" id="KW-0274">FAD</keyword>
<evidence type="ECO:0000313" key="4">
    <source>
        <dbReference type="Proteomes" id="UP000219353"/>
    </source>
</evidence>
<dbReference type="InterPro" id="IPR036188">
    <property type="entry name" value="FAD/NAD-bd_sf"/>
</dbReference>
<name>A0A285JNR9_9GAMM</name>
<dbReference type="PANTHER" id="PTHR43747:SF4">
    <property type="entry name" value="FLAVIN-DEPENDENT TRYPTOPHAN HALOGENASE"/>
    <property type="match status" value="1"/>
</dbReference>
<gene>
    <name evidence="3" type="ORF">SAMN06297280_0143</name>
</gene>
<dbReference type="PIRSF" id="PIRSF011396">
    <property type="entry name" value="Trp_halogenase"/>
    <property type="match status" value="1"/>
</dbReference>
<dbReference type="AlphaFoldDB" id="A0A285JNR9"/>
<feature type="binding site" evidence="2">
    <location>
        <position position="347"/>
    </location>
    <ligand>
        <name>FAD</name>
        <dbReference type="ChEBI" id="CHEBI:57692"/>
    </ligand>
</feature>
<keyword evidence="2" id="KW-0547">Nucleotide-binding</keyword>
<dbReference type="EMBL" id="OBEB01000011">
    <property type="protein sequence ID" value="SNY60721.1"/>
    <property type="molecule type" value="Genomic_DNA"/>
</dbReference>
<protein>
    <submittedName>
        <fullName evidence="3">Tryptophan halogenase</fullName>
    </submittedName>
</protein>
<dbReference type="Pfam" id="PF04820">
    <property type="entry name" value="Trp_halogenase"/>
    <property type="match status" value="1"/>
</dbReference>
<dbReference type="Proteomes" id="UP000219353">
    <property type="component" value="Unassembled WGS sequence"/>
</dbReference>
<feature type="binding site" evidence="2">
    <location>
        <position position="334"/>
    </location>
    <ligand>
        <name>FAD</name>
        <dbReference type="ChEBI" id="CHEBI:57692"/>
    </ligand>
</feature>
<dbReference type="InterPro" id="IPR033856">
    <property type="entry name" value="Trp_halogen"/>
</dbReference>
<feature type="binding site" evidence="2">
    <location>
        <position position="82"/>
    </location>
    <ligand>
        <name>7-chloro-L-tryptophan</name>
        <dbReference type="ChEBI" id="CHEBI:58713"/>
    </ligand>
</feature>
<proteinExistence type="predicted"/>
<dbReference type="PANTHER" id="PTHR43747">
    <property type="entry name" value="FAD-BINDING PROTEIN"/>
    <property type="match status" value="1"/>
</dbReference>
<feature type="active site" evidence="1">
    <location>
        <position position="82"/>
    </location>
</feature>
<dbReference type="RefSeq" id="WP_212682451.1">
    <property type="nucleotide sequence ID" value="NZ_OBEB01000011.1"/>
</dbReference>
<dbReference type="InterPro" id="IPR050816">
    <property type="entry name" value="Flavin-dep_Halogenase_NPB"/>
</dbReference>
<organism evidence="3 4">
    <name type="scientific">Arsukibacterium tuosuense</name>
    <dbReference type="NCBI Taxonomy" id="1323745"/>
    <lineage>
        <taxon>Bacteria</taxon>
        <taxon>Pseudomonadati</taxon>
        <taxon>Pseudomonadota</taxon>
        <taxon>Gammaproteobacteria</taxon>
        <taxon>Chromatiales</taxon>
        <taxon>Chromatiaceae</taxon>
        <taxon>Arsukibacterium</taxon>
    </lineage>
</organism>
<keyword evidence="2" id="KW-0285">Flavoprotein</keyword>
<evidence type="ECO:0000256" key="1">
    <source>
        <dbReference type="PIRSR" id="PIRSR011396-1"/>
    </source>
</evidence>
<dbReference type="Gene3D" id="3.50.50.60">
    <property type="entry name" value="FAD/NAD(P)-binding domain"/>
    <property type="match status" value="1"/>
</dbReference>
<evidence type="ECO:0000256" key="2">
    <source>
        <dbReference type="PIRSR" id="PIRSR011396-2"/>
    </source>
</evidence>
<dbReference type="GO" id="GO:0004497">
    <property type="term" value="F:monooxygenase activity"/>
    <property type="evidence" value="ECO:0007669"/>
    <property type="project" value="InterPro"/>
</dbReference>
<dbReference type="GO" id="GO:0000166">
    <property type="term" value="F:nucleotide binding"/>
    <property type="evidence" value="ECO:0007669"/>
    <property type="project" value="UniProtKB-KW"/>
</dbReference>
<evidence type="ECO:0000313" key="3">
    <source>
        <dbReference type="EMBL" id="SNY60721.1"/>
    </source>
</evidence>
<reference evidence="4" key="1">
    <citation type="submission" date="2017-09" db="EMBL/GenBank/DDBJ databases">
        <authorList>
            <person name="Varghese N."/>
            <person name="Submissions S."/>
        </authorList>
    </citation>
    <scope>NUCLEOTIDE SEQUENCE [LARGE SCALE GENOMIC DNA]</scope>
    <source>
        <strain evidence="4">CGMCC 1.12461</strain>
    </source>
</reference>
<dbReference type="SUPFAM" id="SSF51905">
    <property type="entry name" value="FAD/NAD(P)-binding domain"/>
    <property type="match status" value="1"/>
</dbReference>
<keyword evidence="4" id="KW-1185">Reference proteome</keyword>
<dbReference type="InterPro" id="IPR006905">
    <property type="entry name" value="Flavin_halogenase"/>
</dbReference>
<accession>A0A285JNR9</accession>
<sequence>MTNNSSAIQRICILGGGTAGWMTAAALSKVFAEQSIQIELVESESIGTVSVGEATIPQIRAFNHLLGLDEMDFIRHTQGTFKLGIEFIDWYKPGTAYLHPFGPYGANMAGVPFHHYWLKHGCQRPLEDYCLEAMAARAGKFIPVLKRAGAPPRQVNYAFHFDAVAYADYLRKFAEQRGVKRSEGRMQNVVLDPVTGFVQALLMQNGQKIEADFFIDCSGFKGLIIEKALHSGFEDWSHWLPCDRAIAQPCAATEAPKPYTQSIAQAAGWQWRIPLQNRVGNGHVYSSHYVDDDEALRVLHNTMLGAPLAEPNLLRWQTGRRREPWKKNCVAIGLSAGFLEPLESTGIQLIQSAISRLLSLFPDKSFAAETIDTYNRYSSLEMEQIRDFIILHYKANERQDADFWRYCRTMKVPDSLKDKIQLYRQTGRIFRENNELFSEISWLSVLNGQGIFPESYHPLADQFPAAKLDAQLAMLQQQVADSVAEMPGHADFIAHNCQANSS</sequence>